<dbReference type="Gene3D" id="1.10.10.10">
    <property type="entry name" value="Winged helix-like DNA-binding domain superfamily/Winged helix DNA-binding domain"/>
    <property type="match status" value="1"/>
</dbReference>
<protein>
    <submittedName>
        <fullName evidence="2">MarR family transcriptional regulator</fullName>
    </submittedName>
</protein>
<dbReference type="AlphaFoldDB" id="A0A9D1PTD5"/>
<dbReference type="InterPro" id="IPR036390">
    <property type="entry name" value="WH_DNA-bd_sf"/>
</dbReference>
<dbReference type="Pfam" id="PF12802">
    <property type="entry name" value="MarR_2"/>
    <property type="match status" value="1"/>
</dbReference>
<gene>
    <name evidence="2" type="ORF">IAB12_05595</name>
</gene>
<feature type="domain" description="HTH marR-type" evidence="1">
    <location>
        <begin position="1"/>
        <end position="133"/>
    </location>
</feature>
<dbReference type="PANTHER" id="PTHR33164">
    <property type="entry name" value="TRANSCRIPTIONAL REGULATOR, MARR FAMILY"/>
    <property type="match status" value="1"/>
</dbReference>
<accession>A0A9D1PTD5</accession>
<dbReference type="PANTHER" id="PTHR33164:SF101">
    <property type="entry name" value="TRANSCRIPTIONAL REPRESSOR MPRA"/>
    <property type="match status" value="1"/>
</dbReference>
<dbReference type="InterPro" id="IPR039422">
    <property type="entry name" value="MarR/SlyA-like"/>
</dbReference>
<dbReference type="Proteomes" id="UP000823936">
    <property type="component" value="Unassembled WGS sequence"/>
</dbReference>
<reference evidence="2" key="1">
    <citation type="journal article" date="2021" name="PeerJ">
        <title>Extensive microbial diversity within the chicken gut microbiome revealed by metagenomics and culture.</title>
        <authorList>
            <person name="Gilroy R."/>
            <person name="Ravi A."/>
            <person name="Getino M."/>
            <person name="Pursley I."/>
            <person name="Horton D.L."/>
            <person name="Alikhan N.F."/>
            <person name="Baker D."/>
            <person name="Gharbi K."/>
            <person name="Hall N."/>
            <person name="Watson M."/>
            <person name="Adriaenssens E.M."/>
            <person name="Foster-Nyarko E."/>
            <person name="Jarju S."/>
            <person name="Secka A."/>
            <person name="Antonio M."/>
            <person name="Oren A."/>
            <person name="Chaudhuri R.R."/>
            <person name="La Ragione R."/>
            <person name="Hildebrand F."/>
            <person name="Pallen M.J."/>
        </authorList>
    </citation>
    <scope>NUCLEOTIDE SEQUENCE</scope>
    <source>
        <strain evidence="2">Gambia11-129</strain>
    </source>
</reference>
<dbReference type="SMART" id="SM00347">
    <property type="entry name" value="HTH_MARR"/>
    <property type="match status" value="1"/>
</dbReference>
<dbReference type="GO" id="GO:0003700">
    <property type="term" value="F:DNA-binding transcription factor activity"/>
    <property type="evidence" value="ECO:0007669"/>
    <property type="project" value="InterPro"/>
</dbReference>
<evidence type="ECO:0000259" key="1">
    <source>
        <dbReference type="PROSITE" id="PS50995"/>
    </source>
</evidence>
<dbReference type="PRINTS" id="PR00598">
    <property type="entry name" value="HTHMARR"/>
</dbReference>
<organism evidence="2 3">
    <name type="scientific">Candidatus Ornithospirochaeta avicola</name>
    <dbReference type="NCBI Taxonomy" id="2840896"/>
    <lineage>
        <taxon>Bacteria</taxon>
        <taxon>Pseudomonadati</taxon>
        <taxon>Spirochaetota</taxon>
        <taxon>Spirochaetia</taxon>
        <taxon>Spirochaetales</taxon>
        <taxon>Spirochaetaceae</taxon>
        <taxon>Spirochaetaceae incertae sedis</taxon>
        <taxon>Candidatus Ornithospirochaeta</taxon>
    </lineage>
</organism>
<proteinExistence type="predicted"/>
<dbReference type="EMBL" id="DXHU01000021">
    <property type="protein sequence ID" value="HIV99229.1"/>
    <property type="molecule type" value="Genomic_DNA"/>
</dbReference>
<dbReference type="InterPro" id="IPR036388">
    <property type="entry name" value="WH-like_DNA-bd_sf"/>
</dbReference>
<dbReference type="GO" id="GO:0006950">
    <property type="term" value="P:response to stress"/>
    <property type="evidence" value="ECO:0007669"/>
    <property type="project" value="TreeGrafter"/>
</dbReference>
<evidence type="ECO:0000313" key="2">
    <source>
        <dbReference type="EMBL" id="HIV99229.1"/>
    </source>
</evidence>
<reference evidence="2" key="2">
    <citation type="submission" date="2021-04" db="EMBL/GenBank/DDBJ databases">
        <authorList>
            <person name="Gilroy R."/>
        </authorList>
    </citation>
    <scope>NUCLEOTIDE SEQUENCE</scope>
    <source>
        <strain evidence="2">Gambia11-129</strain>
    </source>
</reference>
<name>A0A9D1PTD5_9SPIO</name>
<comment type="caution">
    <text evidence="2">The sequence shown here is derived from an EMBL/GenBank/DDBJ whole genome shotgun (WGS) entry which is preliminary data.</text>
</comment>
<dbReference type="PROSITE" id="PS50995">
    <property type="entry name" value="HTH_MARR_2"/>
    <property type="match status" value="1"/>
</dbReference>
<dbReference type="InterPro" id="IPR000835">
    <property type="entry name" value="HTH_MarR-typ"/>
</dbReference>
<evidence type="ECO:0000313" key="3">
    <source>
        <dbReference type="Proteomes" id="UP000823936"/>
    </source>
</evidence>
<sequence>MKEHIGWKIKVLDQAFLRVAESHVGLPATQLRLLGYLLSRENEYTYQKDIESAFSVSRAAVSITLDKMEKAGLLRRVNSEKDKRQKYLVLLDKGRDAAKESFERLVELEEDIESIFSDDEKKLLDDFVTRLLLRMEELNDS</sequence>
<dbReference type="SUPFAM" id="SSF46785">
    <property type="entry name" value="Winged helix' DNA-binding domain"/>
    <property type="match status" value="1"/>
</dbReference>